<protein>
    <submittedName>
        <fullName evidence="2">Uncharacterized protein</fullName>
    </submittedName>
</protein>
<dbReference type="VEuPathDB" id="VectorBase:HLOH_041866"/>
<comment type="caution">
    <text evidence="2">The sequence shown here is derived from an EMBL/GenBank/DDBJ whole genome shotgun (WGS) entry which is preliminary data.</text>
</comment>
<keyword evidence="1" id="KW-1133">Transmembrane helix</keyword>
<dbReference type="Proteomes" id="UP000821853">
    <property type="component" value="Chromosome 4"/>
</dbReference>
<feature type="transmembrane region" description="Helical" evidence="1">
    <location>
        <begin position="6"/>
        <end position="26"/>
    </location>
</feature>
<organism evidence="2 3">
    <name type="scientific">Haemaphysalis longicornis</name>
    <name type="common">Bush tick</name>
    <dbReference type="NCBI Taxonomy" id="44386"/>
    <lineage>
        <taxon>Eukaryota</taxon>
        <taxon>Metazoa</taxon>
        <taxon>Ecdysozoa</taxon>
        <taxon>Arthropoda</taxon>
        <taxon>Chelicerata</taxon>
        <taxon>Arachnida</taxon>
        <taxon>Acari</taxon>
        <taxon>Parasitiformes</taxon>
        <taxon>Ixodida</taxon>
        <taxon>Ixodoidea</taxon>
        <taxon>Ixodidae</taxon>
        <taxon>Haemaphysalinae</taxon>
        <taxon>Haemaphysalis</taxon>
    </lineage>
</organism>
<sequence length="178" mass="19809">MQSIAARMVVYSLFVIGVFVIIWCNISGVPPKYRHELANPSPSPSPAPVTLPPTLLQSTTGQTTVSCAAAESTAFSKVVDVVFVAKWAYRNMKVTRIMSRCLKSMLSHTKSSVRFHVLADPQSYMRLSRTLNNVQVESKKKFRVRRWLSPTLVGLYTQGLPKPTNIGVVFNWSFVSCA</sequence>
<keyword evidence="1" id="KW-0472">Membrane</keyword>
<evidence type="ECO:0000313" key="3">
    <source>
        <dbReference type="Proteomes" id="UP000821853"/>
    </source>
</evidence>
<evidence type="ECO:0000256" key="1">
    <source>
        <dbReference type="SAM" id="Phobius"/>
    </source>
</evidence>
<dbReference type="EMBL" id="JABSTR010000006">
    <property type="protein sequence ID" value="KAH9373833.1"/>
    <property type="molecule type" value="Genomic_DNA"/>
</dbReference>
<evidence type="ECO:0000313" key="2">
    <source>
        <dbReference type="EMBL" id="KAH9373833.1"/>
    </source>
</evidence>
<reference evidence="2 3" key="1">
    <citation type="journal article" date="2020" name="Cell">
        <title>Large-Scale Comparative Analyses of Tick Genomes Elucidate Their Genetic Diversity and Vector Capacities.</title>
        <authorList>
            <consortium name="Tick Genome and Microbiome Consortium (TIGMIC)"/>
            <person name="Jia N."/>
            <person name="Wang J."/>
            <person name="Shi W."/>
            <person name="Du L."/>
            <person name="Sun Y."/>
            <person name="Zhan W."/>
            <person name="Jiang J.F."/>
            <person name="Wang Q."/>
            <person name="Zhang B."/>
            <person name="Ji P."/>
            <person name="Bell-Sakyi L."/>
            <person name="Cui X.M."/>
            <person name="Yuan T.T."/>
            <person name="Jiang B.G."/>
            <person name="Yang W.F."/>
            <person name="Lam T.T."/>
            <person name="Chang Q.C."/>
            <person name="Ding S.J."/>
            <person name="Wang X.J."/>
            <person name="Zhu J.G."/>
            <person name="Ruan X.D."/>
            <person name="Zhao L."/>
            <person name="Wei J.T."/>
            <person name="Ye R.Z."/>
            <person name="Que T.C."/>
            <person name="Du C.H."/>
            <person name="Zhou Y.H."/>
            <person name="Cheng J.X."/>
            <person name="Dai P.F."/>
            <person name="Guo W.B."/>
            <person name="Han X.H."/>
            <person name="Huang E.J."/>
            <person name="Li L.F."/>
            <person name="Wei W."/>
            <person name="Gao Y.C."/>
            <person name="Liu J.Z."/>
            <person name="Shao H.Z."/>
            <person name="Wang X."/>
            <person name="Wang C.C."/>
            <person name="Yang T.C."/>
            <person name="Huo Q.B."/>
            <person name="Li W."/>
            <person name="Chen H.Y."/>
            <person name="Chen S.E."/>
            <person name="Zhou L.G."/>
            <person name="Ni X.B."/>
            <person name="Tian J.H."/>
            <person name="Sheng Y."/>
            <person name="Liu T."/>
            <person name="Pan Y.S."/>
            <person name="Xia L.Y."/>
            <person name="Li J."/>
            <person name="Zhao F."/>
            <person name="Cao W.C."/>
        </authorList>
    </citation>
    <scope>NUCLEOTIDE SEQUENCE [LARGE SCALE GENOMIC DNA]</scope>
    <source>
        <strain evidence="2">HaeL-2018</strain>
    </source>
</reference>
<name>A0A9J6GGC5_HAELO</name>
<keyword evidence="1" id="KW-0812">Transmembrane</keyword>
<dbReference type="AlphaFoldDB" id="A0A9J6GGC5"/>
<keyword evidence="3" id="KW-1185">Reference proteome</keyword>
<accession>A0A9J6GGC5</accession>
<proteinExistence type="predicted"/>
<gene>
    <name evidence="2" type="ORF">HPB48_007445</name>
</gene>